<reference evidence="5" key="1">
    <citation type="submission" date="2024-05" db="EMBL/GenBank/DDBJ databases">
        <title>Genome Sequences of Four Agar- Degrading Marine Bacteria.</title>
        <authorList>
            <person name="Phillips E.K."/>
            <person name="Shaffer J.C."/>
            <person name="Henson M.W."/>
            <person name="Temperton B."/>
            <person name="Thrash C.J."/>
            <person name="Martin M.O."/>
        </authorList>
    </citation>
    <scope>NUCLEOTIDE SEQUENCE</scope>
    <source>
        <strain evidence="5">EKP203</strain>
    </source>
</reference>
<dbReference type="SUPFAM" id="SSF53822">
    <property type="entry name" value="Periplasmic binding protein-like I"/>
    <property type="match status" value="1"/>
</dbReference>
<keyword evidence="2 5" id="KW-0238">DNA-binding</keyword>
<dbReference type="InterPro" id="IPR000843">
    <property type="entry name" value="HTH_LacI"/>
</dbReference>
<dbReference type="Gene3D" id="3.40.50.2300">
    <property type="match status" value="2"/>
</dbReference>
<dbReference type="GO" id="GO:0003677">
    <property type="term" value="F:DNA binding"/>
    <property type="evidence" value="ECO:0007669"/>
    <property type="project" value="UniProtKB-KW"/>
</dbReference>
<evidence type="ECO:0000313" key="5">
    <source>
        <dbReference type="EMBL" id="MDN2483377.1"/>
    </source>
</evidence>
<dbReference type="Gene3D" id="1.10.260.40">
    <property type="entry name" value="lambda repressor-like DNA-binding domains"/>
    <property type="match status" value="1"/>
</dbReference>
<dbReference type="Pfam" id="PF00356">
    <property type="entry name" value="LacI"/>
    <property type="match status" value="1"/>
</dbReference>
<dbReference type="PANTHER" id="PTHR30146">
    <property type="entry name" value="LACI-RELATED TRANSCRIPTIONAL REPRESSOR"/>
    <property type="match status" value="1"/>
</dbReference>
<proteinExistence type="predicted"/>
<dbReference type="InterPro" id="IPR010982">
    <property type="entry name" value="Lambda_DNA-bd_dom_sf"/>
</dbReference>
<keyword evidence="6" id="KW-1185">Reference proteome</keyword>
<dbReference type="InterPro" id="IPR028082">
    <property type="entry name" value="Peripla_BP_I"/>
</dbReference>
<evidence type="ECO:0000256" key="2">
    <source>
        <dbReference type="ARBA" id="ARBA00023125"/>
    </source>
</evidence>
<name>A0ABT7Y5T3_9VIBR</name>
<organism evidence="5 6">
    <name type="scientific">Vibrio agarivorans</name>
    <dbReference type="NCBI Taxonomy" id="153622"/>
    <lineage>
        <taxon>Bacteria</taxon>
        <taxon>Pseudomonadati</taxon>
        <taxon>Pseudomonadota</taxon>
        <taxon>Gammaproteobacteria</taxon>
        <taxon>Vibrionales</taxon>
        <taxon>Vibrionaceae</taxon>
        <taxon>Vibrio</taxon>
    </lineage>
</organism>
<evidence type="ECO:0000256" key="1">
    <source>
        <dbReference type="ARBA" id="ARBA00023015"/>
    </source>
</evidence>
<gene>
    <name evidence="5" type="ORF">QWJ08_18700</name>
</gene>
<feature type="domain" description="HTH lacI-type" evidence="4">
    <location>
        <begin position="13"/>
        <end position="67"/>
    </location>
</feature>
<dbReference type="SUPFAM" id="SSF47413">
    <property type="entry name" value="lambda repressor-like DNA-binding domains"/>
    <property type="match status" value="1"/>
</dbReference>
<sequence>MNAPKSDVDIKKATIHEAAKIAGVSIASVSRALNNKPGISEKTRKKILDICKELGYVPSSSARELSGSHKNTIAISLGPMDYYASRYLGMLWPSLSASIRNSGRNLLPVSFGEVDLEKVGGAILLGITQNDPRIEQCKEMNLPYVCIGMSEGSFWVAPDDFNGGREATQHLMDKGLTNICFVTPTTYGDGYQFRHQGYLSVMASNGLPVRELRTGSDPLGEIAAYRYFMNMDKKQLESYEGFVCECDETALGVIAALKDRGYSLPKDFSVVGYDGLPGISKGLTTIVQDTDKIAERVAIMLEQAMLFEQPIGSVVPVTLRVGETT</sequence>
<dbReference type="Proteomes" id="UP001169719">
    <property type="component" value="Unassembled WGS sequence"/>
</dbReference>
<comment type="caution">
    <text evidence="5">The sequence shown here is derived from an EMBL/GenBank/DDBJ whole genome shotgun (WGS) entry which is preliminary data.</text>
</comment>
<evidence type="ECO:0000259" key="4">
    <source>
        <dbReference type="PROSITE" id="PS50932"/>
    </source>
</evidence>
<dbReference type="PANTHER" id="PTHR30146:SF120">
    <property type="entry name" value="ALANINE RACEMASE"/>
    <property type="match status" value="1"/>
</dbReference>
<dbReference type="SMART" id="SM00354">
    <property type="entry name" value="HTH_LACI"/>
    <property type="match status" value="1"/>
</dbReference>
<keyword evidence="3" id="KW-0804">Transcription</keyword>
<dbReference type="RefSeq" id="WP_289963438.1">
    <property type="nucleotide sequence ID" value="NZ_JAUEOZ010000002.1"/>
</dbReference>
<dbReference type="Pfam" id="PF13377">
    <property type="entry name" value="Peripla_BP_3"/>
    <property type="match status" value="1"/>
</dbReference>
<evidence type="ECO:0000256" key="3">
    <source>
        <dbReference type="ARBA" id="ARBA00023163"/>
    </source>
</evidence>
<dbReference type="CDD" id="cd06267">
    <property type="entry name" value="PBP1_LacI_sugar_binding-like"/>
    <property type="match status" value="1"/>
</dbReference>
<protein>
    <submittedName>
        <fullName evidence="5">LacI family DNA-binding transcriptional regulator</fullName>
    </submittedName>
</protein>
<dbReference type="InterPro" id="IPR046335">
    <property type="entry name" value="LacI/GalR-like_sensor"/>
</dbReference>
<dbReference type="EMBL" id="JAUEOZ010000002">
    <property type="protein sequence ID" value="MDN2483377.1"/>
    <property type="molecule type" value="Genomic_DNA"/>
</dbReference>
<dbReference type="CDD" id="cd01392">
    <property type="entry name" value="HTH_LacI"/>
    <property type="match status" value="1"/>
</dbReference>
<dbReference type="PROSITE" id="PS50932">
    <property type="entry name" value="HTH_LACI_2"/>
    <property type="match status" value="1"/>
</dbReference>
<keyword evidence="1" id="KW-0805">Transcription regulation</keyword>
<accession>A0ABT7Y5T3</accession>
<evidence type="ECO:0000313" key="6">
    <source>
        <dbReference type="Proteomes" id="UP001169719"/>
    </source>
</evidence>